<dbReference type="Proteomes" id="UP000831290">
    <property type="component" value="Chromosome"/>
</dbReference>
<organism evidence="5 6">
    <name type="scientific">Abyssalbus ytuae</name>
    <dbReference type="NCBI Taxonomy" id="2926907"/>
    <lineage>
        <taxon>Bacteria</taxon>
        <taxon>Pseudomonadati</taxon>
        <taxon>Bacteroidota</taxon>
        <taxon>Flavobacteriia</taxon>
        <taxon>Flavobacteriales</taxon>
        <taxon>Flavobacteriaceae</taxon>
        <taxon>Abyssalbus</taxon>
    </lineage>
</organism>
<proteinExistence type="predicted"/>
<dbReference type="AlphaFoldDB" id="A0A9E6ZMP9"/>
<keyword evidence="2" id="KW-0238">DNA-binding</keyword>
<dbReference type="CDD" id="cd00093">
    <property type="entry name" value="HTH_XRE"/>
    <property type="match status" value="1"/>
</dbReference>
<gene>
    <name evidence="5" type="ORF">MQE35_05150</name>
</gene>
<keyword evidence="1" id="KW-0805">Transcription regulation</keyword>
<dbReference type="KEGG" id="fbm:MQE35_05150"/>
<dbReference type="GO" id="GO:0003677">
    <property type="term" value="F:DNA binding"/>
    <property type="evidence" value="ECO:0007669"/>
    <property type="project" value="UniProtKB-KW"/>
</dbReference>
<dbReference type="InterPro" id="IPR001387">
    <property type="entry name" value="Cro/C1-type_HTH"/>
</dbReference>
<dbReference type="Gene3D" id="2.10.109.10">
    <property type="entry name" value="Umud Fragment, subunit A"/>
    <property type="match status" value="1"/>
</dbReference>
<dbReference type="EMBL" id="CP094358">
    <property type="protein sequence ID" value="UOB18677.1"/>
    <property type="molecule type" value="Genomic_DNA"/>
</dbReference>
<protein>
    <submittedName>
        <fullName evidence="5">LexA family transcriptional regulator</fullName>
    </submittedName>
</protein>
<name>A0A9E6ZMP9_9FLAO</name>
<dbReference type="InterPro" id="IPR015927">
    <property type="entry name" value="Peptidase_S24_S26A/B/C"/>
</dbReference>
<dbReference type="InterPro" id="IPR010982">
    <property type="entry name" value="Lambda_DNA-bd_dom_sf"/>
</dbReference>
<dbReference type="CDD" id="cd06529">
    <property type="entry name" value="S24_LexA-like"/>
    <property type="match status" value="1"/>
</dbReference>
<dbReference type="SMART" id="SM00530">
    <property type="entry name" value="HTH_XRE"/>
    <property type="match status" value="1"/>
</dbReference>
<evidence type="ECO:0000313" key="6">
    <source>
        <dbReference type="Proteomes" id="UP000831290"/>
    </source>
</evidence>
<evidence type="ECO:0000256" key="3">
    <source>
        <dbReference type="ARBA" id="ARBA00023163"/>
    </source>
</evidence>
<dbReference type="InterPro" id="IPR039418">
    <property type="entry name" value="LexA-like"/>
</dbReference>
<evidence type="ECO:0000256" key="2">
    <source>
        <dbReference type="ARBA" id="ARBA00023125"/>
    </source>
</evidence>
<dbReference type="Pfam" id="PF01381">
    <property type="entry name" value="HTH_3"/>
    <property type="match status" value="1"/>
</dbReference>
<evidence type="ECO:0000256" key="1">
    <source>
        <dbReference type="ARBA" id="ARBA00023015"/>
    </source>
</evidence>
<dbReference type="RefSeq" id="WP_255845294.1">
    <property type="nucleotide sequence ID" value="NZ_CP094358.1"/>
</dbReference>
<accession>A0A9E6ZMP9</accession>
<dbReference type="InterPro" id="IPR036286">
    <property type="entry name" value="LexA/Signal_pep-like_sf"/>
</dbReference>
<dbReference type="Gene3D" id="1.10.260.40">
    <property type="entry name" value="lambda repressor-like DNA-binding domains"/>
    <property type="match status" value="1"/>
</dbReference>
<feature type="domain" description="HTH cro/C1-type" evidence="4">
    <location>
        <begin position="12"/>
        <end position="65"/>
    </location>
</feature>
<dbReference type="SUPFAM" id="SSF51306">
    <property type="entry name" value="LexA/Signal peptidase"/>
    <property type="match status" value="1"/>
</dbReference>
<dbReference type="PANTHER" id="PTHR40661">
    <property type="match status" value="1"/>
</dbReference>
<evidence type="ECO:0000259" key="4">
    <source>
        <dbReference type="PROSITE" id="PS50943"/>
    </source>
</evidence>
<keyword evidence="6" id="KW-1185">Reference proteome</keyword>
<dbReference type="PANTHER" id="PTHR40661:SF3">
    <property type="entry name" value="FELS-1 PROPHAGE TRANSCRIPTIONAL REGULATOR"/>
    <property type="match status" value="1"/>
</dbReference>
<dbReference type="Pfam" id="PF00717">
    <property type="entry name" value="Peptidase_S24"/>
    <property type="match status" value="1"/>
</dbReference>
<keyword evidence="3" id="KW-0804">Transcription</keyword>
<dbReference type="SUPFAM" id="SSF47413">
    <property type="entry name" value="lambda repressor-like DNA-binding domains"/>
    <property type="match status" value="1"/>
</dbReference>
<dbReference type="PROSITE" id="PS50943">
    <property type="entry name" value="HTH_CROC1"/>
    <property type="match status" value="1"/>
</dbReference>
<sequence length="257" mass="29869">MKSDLTLDIVRFKELREENNLTQQEFARILNIKNSTADIERGKTRISGIIIAELLEKFDINPLWLYGKSERKFLKLKIDTSPKVVVVNNNEENERIVLVNVKAAAGYPHNIQDVNWYEELPSFDIPLPEYKNASFRGFQVEGDSMVPGLYPKEWVLAKAVEHPDMLDNNSICVVILQDSVLVKKIKKYPEEKEKITLISINEEYPPINIDTHEIMELWQVKSKLTFEIDKNPQQNQTLSQLHQLVLDLKKDIEKLKK</sequence>
<evidence type="ECO:0000313" key="5">
    <source>
        <dbReference type="EMBL" id="UOB18677.1"/>
    </source>
</evidence>
<reference evidence="5" key="1">
    <citation type="submission" date="2022-03" db="EMBL/GenBank/DDBJ databases">
        <title>Description of Abyssus ytuae gen. nov., sp. nov., a novel member of the family Flavobacteriaceae isolated from the sediment of Mariana Trench.</title>
        <authorList>
            <person name="Zhang J."/>
            <person name="Xu X."/>
        </authorList>
    </citation>
    <scope>NUCLEOTIDE SEQUENCE</scope>
    <source>
        <strain evidence="5">MT3330</strain>
    </source>
</reference>